<evidence type="ECO:0008006" key="3">
    <source>
        <dbReference type="Google" id="ProtNLM"/>
    </source>
</evidence>
<evidence type="ECO:0000313" key="2">
    <source>
        <dbReference type="Proteomes" id="UP001059597"/>
    </source>
</evidence>
<sequence>MSSAFFASHGITVKRVLTDNGSCYKSKLFTRTLTTAAITHKRIRPYRPQTNCEDREAFFQPV</sequence>
<accession>A0ABN6QZ90</accession>
<organism evidence="1 2">
    <name type="scientific">Streptomyces nigrescens</name>
    <dbReference type="NCBI Taxonomy" id="1920"/>
    <lineage>
        <taxon>Bacteria</taxon>
        <taxon>Bacillati</taxon>
        <taxon>Actinomycetota</taxon>
        <taxon>Actinomycetes</taxon>
        <taxon>Kitasatosporales</taxon>
        <taxon>Streptomycetaceae</taxon>
        <taxon>Streptomyces</taxon>
    </lineage>
</organism>
<dbReference type="SUPFAM" id="SSF53098">
    <property type="entry name" value="Ribonuclease H-like"/>
    <property type="match status" value="1"/>
</dbReference>
<dbReference type="Gene3D" id="3.30.420.10">
    <property type="entry name" value="Ribonuclease H-like superfamily/Ribonuclease H"/>
    <property type="match status" value="1"/>
</dbReference>
<protein>
    <recommendedName>
        <fullName evidence="3">Transposase</fullName>
    </recommendedName>
</protein>
<dbReference type="Proteomes" id="UP001059597">
    <property type="component" value="Chromosome"/>
</dbReference>
<gene>
    <name evidence="1" type="ORF">HEK616_36320</name>
</gene>
<evidence type="ECO:0000313" key="1">
    <source>
        <dbReference type="EMBL" id="BDM70145.1"/>
    </source>
</evidence>
<keyword evidence="2" id="KW-1185">Reference proteome</keyword>
<proteinExistence type="predicted"/>
<name>A0ABN6QZ90_STRNI</name>
<dbReference type="EMBL" id="AP026073">
    <property type="protein sequence ID" value="BDM70145.1"/>
    <property type="molecule type" value="Genomic_DNA"/>
</dbReference>
<dbReference type="InterPro" id="IPR036397">
    <property type="entry name" value="RNaseH_sf"/>
</dbReference>
<reference evidence="1" key="1">
    <citation type="submission" date="2022-06" db="EMBL/GenBank/DDBJ databases">
        <title>Complete genome sequence of Streptomyces nigrescens HEK616.</title>
        <authorList>
            <person name="Asamizu S."/>
            <person name="Onaka H."/>
        </authorList>
    </citation>
    <scope>NUCLEOTIDE SEQUENCE</scope>
    <source>
        <strain evidence="1">HEK616</strain>
    </source>
</reference>
<dbReference type="InterPro" id="IPR012337">
    <property type="entry name" value="RNaseH-like_sf"/>
</dbReference>